<dbReference type="Proteomes" id="UP000712600">
    <property type="component" value="Unassembled WGS sequence"/>
</dbReference>
<sequence length="134" mass="14121">MNQALMVVATKSYSLLFDLYPRIHVNRTLMIAATPATRLCLPGELARITAELAGDSTGNAAVLAGRAGSCRGQARRAIRFGFGHKICTAHILASLSTDSNAVTSINSPSSPRQLPLARQTDHSLVKGLTSAMGC</sequence>
<name>A0A8S9N909_BRACR</name>
<dbReference type="AlphaFoldDB" id="A0A8S9N909"/>
<evidence type="ECO:0000313" key="1">
    <source>
        <dbReference type="EMBL" id="KAF3501444.1"/>
    </source>
</evidence>
<evidence type="ECO:0000313" key="2">
    <source>
        <dbReference type="Proteomes" id="UP000712600"/>
    </source>
</evidence>
<comment type="caution">
    <text evidence="1">The sequence shown here is derived from an EMBL/GenBank/DDBJ whole genome shotgun (WGS) entry which is preliminary data.</text>
</comment>
<reference evidence="1" key="1">
    <citation type="submission" date="2019-12" db="EMBL/GenBank/DDBJ databases">
        <title>Genome sequencing and annotation of Brassica cretica.</title>
        <authorList>
            <person name="Studholme D.J."/>
            <person name="Sarris P."/>
        </authorList>
    </citation>
    <scope>NUCLEOTIDE SEQUENCE</scope>
    <source>
        <strain evidence="1">PFS-109/04</strain>
        <tissue evidence="1">Leaf</tissue>
    </source>
</reference>
<dbReference type="EMBL" id="QGKX02001621">
    <property type="protein sequence ID" value="KAF3501444.1"/>
    <property type="molecule type" value="Genomic_DNA"/>
</dbReference>
<protein>
    <submittedName>
        <fullName evidence="1">Uncharacterized protein</fullName>
    </submittedName>
</protein>
<accession>A0A8S9N909</accession>
<proteinExistence type="predicted"/>
<gene>
    <name evidence="1" type="ORF">F2Q69_00043209</name>
</gene>
<organism evidence="1 2">
    <name type="scientific">Brassica cretica</name>
    <name type="common">Mustard</name>
    <dbReference type="NCBI Taxonomy" id="69181"/>
    <lineage>
        <taxon>Eukaryota</taxon>
        <taxon>Viridiplantae</taxon>
        <taxon>Streptophyta</taxon>
        <taxon>Embryophyta</taxon>
        <taxon>Tracheophyta</taxon>
        <taxon>Spermatophyta</taxon>
        <taxon>Magnoliopsida</taxon>
        <taxon>eudicotyledons</taxon>
        <taxon>Gunneridae</taxon>
        <taxon>Pentapetalae</taxon>
        <taxon>rosids</taxon>
        <taxon>malvids</taxon>
        <taxon>Brassicales</taxon>
        <taxon>Brassicaceae</taxon>
        <taxon>Brassiceae</taxon>
        <taxon>Brassica</taxon>
    </lineage>
</organism>